<feature type="domain" description="BPL/LPL catalytic" evidence="6">
    <location>
        <begin position="1"/>
        <end position="182"/>
    </location>
</feature>
<accession>A0A2T1DLC2</accession>
<dbReference type="NCBIfam" id="TIGR00121">
    <property type="entry name" value="birA_ligase"/>
    <property type="match status" value="1"/>
</dbReference>
<dbReference type="Gene3D" id="2.30.30.100">
    <property type="match status" value="1"/>
</dbReference>
<name>A0A2T1DLC2_9CYAN</name>
<dbReference type="EMBL" id="PVWG01000003">
    <property type="protein sequence ID" value="PSB21283.1"/>
    <property type="molecule type" value="Genomic_DNA"/>
</dbReference>
<dbReference type="PANTHER" id="PTHR12835">
    <property type="entry name" value="BIOTIN PROTEIN LIGASE"/>
    <property type="match status" value="1"/>
</dbReference>
<keyword evidence="2" id="KW-0547">Nucleotide-binding</keyword>
<dbReference type="InterPro" id="IPR004408">
    <property type="entry name" value="Biotin_CoA_COase_ligase"/>
</dbReference>
<evidence type="ECO:0000313" key="8">
    <source>
        <dbReference type="Proteomes" id="UP000238634"/>
    </source>
</evidence>
<keyword evidence="8" id="KW-1185">Reference proteome</keyword>
<dbReference type="Gene3D" id="3.30.930.10">
    <property type="entry name" value="Bira Bifunctional Protein, Domain 2"/>
    <property type="match status" value="1"/>
</dbReference>
<dbReference type="InterPro" id="IPR045864">
    <property type="entry name" value="aa-tRNA-synth_II/BPL/LPL"/>
</dbReference>
<dbReference type="Proteomes" id="UP000238634">
    <property type="component" value="Unassembled WGS sequence"/>
</dbReference>
<evidence type="ECO:0000256" key="5">
    <source>
        <dbReference type="ARBA" id="ARBA00024227"/>
    </source>
</evidence>
<protein>
    <recommendedName>
        <fullName evidence="5">biotin--[biotin carboxyl-carrier protein] ligase</fullName>
        <ecNumber evidence="5">6.3.4.15</ecNumber>
    </recommendedName>
</protein>
<proteinExistence type="predicted"/>
<comment type="caution">
    <text evidence="7">The sequence shown here is derived from an EMBL/GenBank/DDBJ whole genome shotgun (WGS) entry which is preliminary data.</text>
</comment>
<dbReference type="SUPFAM" id="SSF55681">
    <property type="entry name" value="Class II aaRS and biotin synthetases"/>
    <property type="match status" value="1"/>
</dbReference>
<dbReference type="PANTHER" id="PTHR12835:SF5">
    <property type="entry name" value="BIOTIN--PROTEIN LIGASE"/>
    <property type="match status" value="1"/>
</dbReference>
<dbReference type="InterPro" id="IPR004143">
    <property type="entry name" value="BPL_LPL_catalytic"/>
</dbReference>
<sequence length="262" mass="28583">MDDSISAAAPLPPWLKWLESCSSTNTWAIEHLAQLDHGTVVFTRHQTHGRGQNGRVWYSPPGVLTLSVVLDRIPATQLSGFSLIAGLAVIYAIEDLVPGLQNQLRLKWTNDVWLNQRKLAGVLCEGVTSNLSNGTKLVVGIGLNHHADFTSLEISTIRNPASLHEVVPIVPNEILILEKLRHYLLQTAGLLQSSQHSSCFSVLLSAVRDRDALLGKQITIELSGEQISGEAIGIDDRGCLRLRLSDGTIRTFMSGHVTFASV</sequence>
<keyword evidence="4" id="KW-0092">Biotin</keyword>
<dbReference type="OrthoDB" id="9807064at2"/>
<evidence type="ECO:0000256" key="4">
    <source>
        <dbReference type="ARBA" id="ARBA00023267"/>
    </source>
</evidence>
<dbReference type="Pfam" id="PF02237">
    <property type="entry name" value="BPL_C"/>
    <property type="match status" value="1"/>
</dbReference>
<evidence type="ECO:0000256" key="3">
    <source>
        <dbReference type="ARBA" id="ARBA00022840"/>
    </source>
</evidence>
<reference evidence="7 8" key="1">
    <citation type="submission" date="2018-02" db="EMBL/GenBank/DDBJ databases">
        <authorList>
            <person name="Cohen D.B."/>
            <person name="Kent A.D."/>
        </authorList>
    </citation>
    <scope>NUCLEOTIDE SEQUENCE [LARGE SCALE GENOMIC DNA]</scope>
    <source>
        <strain evidence="7 8">ULC007</strain>
    </source>
</reference>
<dbReference type="STRING" id="1920490.GCA_001895925_02298"/>
<dbReference type="CDD" id="cd16442">
    <property type="entry name" value="BPL"/>
    <property type="match status" value="1"/>
</dbReference>
<evidence type="ECO:0000313" key="7">
    <source>
        <dbReference type="EMBL" id="PSB21283.1"/>
    </source>
</evidence>
<dbReference type="InterPro" id="IPR008988">
    <property type="entry name" value="Transcriptional_repressor_C"/>
</dbReference>
<dbReference type="Pfam" id="PF03099">
    <property type="entry name" value="BPL_LplA_LipB"/>
    <property type="match status" value="1"/>
</dbReference>
<evidence type="ECO:0000256" key="1">
    <source>
        <dbReference type="ARBA" id="ARBA00022598"/>
    </source>
</evidence>
<gene>
    <name evidence="7" type="ORF">C7B65_04965</name>
</gene>
<dbReference type="AlphaFoldDB" id="A0A2T1DLC2"/>
<organism evidence="7 8">
    <name type="scientific">Phormidesmis priestleyi ULC007</name>
    <dbReference type="NCBI Taxonomy" id="1920490"/>
    <lineage>
        <taxon>Bacteria</taxon>
        <taxon>Bacillati</taxon>
        <taxon>Cyanobacteriota</taxon>
        <taxon>Cyanophyceae</taxon>
        <taxon>Leptolyngbyales</taxon>
        <taxon>Leptolyngbyaceae</taxon>
        <taxon>Phormidesmis</taxon>
    </lineage>
</organism>
<dbReference type="InterPro" id="IPR003142">
    <property type="entry name" value="BPL_C"/>
</dbReference>
<dbReference type="SUPFAM" id="SSF50037">
    <property type="entry name" value="C-terminal domain of transcriptional repressors"/>
    <property type="match status" value="1"/>
</dbReference>
<dbReference type="GO" id="GO:0005737">
    <property type="term" value="C:cytoplasm"/>
    <property type="evidence" value="ECO:0007669"/>
    <property type="project" value="TreeGrafter"/>
</dbReference>
<dbReference type="GO" id="GO:0004077">
    <property type="term" value="F:biotin--[biotin carboxyl-carrier protein] ligase activity"/>
    <property type="evidence" value="ECO:0007669"/>
    <property type="project" value="UniProtKB-EC"/>
</dbReference>
<dbReference type="GO" id="GO:0005524">
    <property type="term" value="F:ATP binding"/>
    <property type="evidence" value="ECO:0007669"/>
    <property type="project" value="UniProtKB-KW"/>
</dbReference>
<keyword evidence="3" id="KW-0067">ATP-binding</keyword>
<evidence type="ECO:0000256" key="2">
    <source>
        <dbReference type="ARBA" id="ARBA00022741"/>
    </source>
</evidence>
<evidence type="ECO:0000259" key="6">
    <source>
        <dbReference type="PROSITE" id="PS51733"/>
    </source>
</evidence>
<dbReference type="EC" id="6.3.4.15" evidence="5"/>
<keyword evidence="1 7" id="KW-0436">Ligase</keyword>
<dbReference type="RefSeq" id="WP_073069933.1">
    <property type="nucleotide sequence ID" value="NZ_MPPI01000004.1"/>
</dbReference>
<reference evidence="7 8" key="2">
    <citation type="submission" date="2018-03" db="EMBL/GenBank/DDBJ databases">
        <title>The ancient ancestry and fast evolution of plastids.</title>
        <authorList>
            <person name="Moore K.R."/>
            <person name="Magnabosco C."/>
            <person name="Momper L."/>
            <person name="Gold D.A."/>
            <person name="Bosak T."/>
            <person name="Fournier G.P."/>
        </authorList>
    </citation>
    <scope>NUCLEOTIDE SEQUENCE [LARGE SCALE GENOMIC DNA]</scope>
    <source>
        <strain evidence="7 8">ULC007</strain>
    </source>
</reference>
<dbReference type="PROSITE" id="PS51733">
    <property type="entry name" value="BPL_LPL_CATALYTIC"/>
    <property type="match status" value="1"/>
</dbReference>